<name>A0ABS5IX32_9BACT</name>
<evidence type="ECO:0000313" key="2">
    <source>
        <dbReference type="Proteomes" id="UP000676386"/>
    </source>
</evidence>
<evidence type="ECO:0000313" key="1">
    <source>
        <dbReference type="EMBL" id="MBS0027504.1"/>
    </source>
</evidence>
<dbReference type="RefSeq" id="WP_211972594.1">
    <property type="nucleotide sequence ID" value="NZ_CBFHAM010000006.1"/>
</dbReference>
<organism evidence="1 2">
    <name type="scientific">Chitinophaga hostae</name>
    <dbReference type="NCBI Taxonomy" id="2831022"/>
    <lineage>
        <taxon>Bacteria</taxon>
        <taxon>Pseudomonadati</taxon>
        <taxon>Bacteroidota</taxon>
        <taxon>Chitinophagia</taxon>
        <taxon>Chitinophagales</taxon>
        <taxon>Chitinophagaceae</taxon>
        <taxon>Chitinophaga</taxon>
    </lineage>
</organism>
<reference evidence="1 2" key="1">
    <citation type="submission" date="2021-04" db="EMBL/GenBank/DDBJ databases">
        <title>Chitinophaga sp. nov., isolated from the rhizosphere soil.</title>
        <authorList>
            <person name="He S."/>
        </authorList>
    </citation>
    <scope>NUCLEOTIDE SEQUENCE [LARGE SCALE GENOMIC DNA]</scope>
    <source>
        <strain evidence="1 2">2R12</strain>
    </source>
</reference>
<sequence>MSYDVQLYRTETMIREQQTKDENFFDHETNLEPFTDLQKEELHDRLLAYNYTVVKQEQGSTWYQHDNGLAISAMLTGRGLYFQTASGGDGIFEIGMTASEFTDTGEFAKYDPQSGGWEEIE</sequence>
<keyword evidence="2" id="KW-1185">Reference proteome</keyword>
<dbReference type="EMBL" id="JAGTXB010000003">
    <property type="protein sequence ID" value="MBS0027504.1"/>
    <property type="molecule type" value="Genomic_DNA"/>
</dbReference>
<proteinExistence type="predicted"/>
<comment type="caution">
    <text evidence="1">The sequence shown here is derived from an EMBL/GenBank/DDBJ whole genome shotgun (WGS) entry which is preliminary data.</text>
</comment>
<gene>
    <name evidence="1" type="ORF">KE626_09315</name>
</gene>
<accession>A0ABS5IX32</accession>
<dbReference type="Proteomes" id="UP000676386">
    <property type="component" value="Unassembled WGS sequence"/>
</dbReference>
<protein>
    <submittedName>
        <fullName evidence="1">Uncharacterized protein</fullName>
    </submittedName>
</protein>